<proteinExistence type="predicted"/>
<evidence type="ECO:0000313" key="2">
    <source>
        <dbReference type="Proteomes" id="UP000094444"/>
    </source>
</evidence>
<comment type="caution">
    <text evidence="1">The sequence shown here is derived from an EMBL/GenBank/DDBJ whole genome shotgun (WGS) entry which is preliminary data.</text>
</comment>
<dbReference type="STRING" id="158607.A0A2P5HSV3"/>
<gene>
    <name evidence="1" type="ORF">DHEL01_v208277</name>
</gene>
<dbReference type="EMBL" id="MAVT02000819">
    <property type="protein sequence ID" value="POS73330.1"/>
    <property type="molecule type" value="Genomic_DNA"/>
</dbReference>
<dbReference type="Pfam" id="PF23562">
    <property type="entry name" value="AMP-binding_C_3"/>
    <property type="match status" value="1"/>
</dbReference>
<name>A0A2P5HSV3_DIAHE</name>
<dbReference type="Proteomes" id="UP000094444">
    <property type="component" value="Unassembled WGS sequence"/>
</dbReference>
<protein>
    <submittedName>
        <fullName evidence="1">Male sterility protein</fullName>
    </submittedName>
</protein>
<dbReference type="AlphaFoldDB" id="A0A2P5HSV3"/>
<dbReference type="InParanoid" id="A0A2P5HSV3"/>
<keyword evidence="2" id="KW-1185">Reference proteome</keyword>
<reference evidence="1" key="1">
    <citation type="submission" date="2017-09" db="EMBL/GenBank/DDBJ databases">
        <title>Polyketide synthases of a Diaporthe helianthi virulent isolate.</title>
        <authorList>
            <person name="Baroncelli R."/>
        </authorList>
    </citation>
    <scope>NUCLEOTIDE SEQUENCE [LARGE SCALE GENOMIC DNA]</scope>
    <source>
        <strain evidence="1">7/96</strain>
    </source>
</reference>
<accession>A0A2P5HSV3</accession>
<sequence>MGVTLISSALVITTPGRQPALLIEPVPTTSIPRTTAEQAQLIEKIWPSIAEANTATTFPSPSNTRIDKALILITTPDRPLTDVQSYTADLETLYANADLGPIGSSDASASSTNTPCAALSGRTQVSIAQLVQESVSAVTSWPHELEEDDDDESHHQPLGTFFERGMDSVVALQLVRVLRRGLRCCSSCCSGPGVVGLSTVYYNSTVSRLTDAVFAAVQGGVGEGTRG</sequence>
<organism evidence="1 2">
    <name type="scientific">Diaporthe helianthi</name>
    <dbReference type="NCBI Taxonomy" id="158607"/>
    <lineage>
        <taxon>Eukaryota</taxon>
        <taxon>Fungi</taxon>
        <taxon>Dikarya</taxon>
        <taxon>Ascomycota</taxon>
        <taxon>Pezizomycotina</taxon>
        <taxon>Sordariomycetes</taxon>
        <taxon>Sordariomycetidae</taxon>
        <taxon>Diaporthales</taxon>
        <taxon>Diaporthaceae</taxon>
        <taxon>Diaporthe</taxon>
    </lineage>
</organism>
<evidence type="ECO:0000313" key="1">
    <source>
        <dbReference type="EMBL" id="POS73330.1"/>
    </source>
</evidence>
<dbReference type="OrthoDB" id="429813at2759"/>